<organism evidence="7 8">
    <name type="scientific">Gomphillus americanus</name>
    <dbReference type="NCBI Taxonomy" id="1940652"/>
    <lineage>
        <taxon>Eukaryota</taxon>
        <taxon>Fungi</taxon>
        <taxon>Dikarya</taxon>
        <taxon>Ascomycota</taxon>
        <taxon>Pezizomycotina</taxon>
        <taxon>Lecanoromycetes</taxon>
        <taxon>OSLEUM clade</taxon>
        <taxon>Ostropomycetidae</taxon>
        <taxon>Ostropales</taxon>
        <taxon>Graphidaceae</taxon>
        <taxon>Gomphilloideae</taxon>
        <taxon>Gomphillus</taxon>
    </lineage>
</organism>
<gene>
    <name evidence="7" type="ORF">GOMPHAMPRED_005625</name>
</gene>
<evidence type="ECO:0000313" key="7">
    <source>
        <dbReference type="EMBL" id="CAF9930336.1"/>
    </source>
</evidence>
<comment type="subcellular location">
    <subcellularLocation>
        <location evidence="1">Membrane</location>
        <topology evidence="1">Multi-pass membrane protein</topology>
    </subcellularLocation>
</comment>
<evidence type="ECO:0000313" key="8">
    <source>
        <dbReference type="Proteomes" id="UP000664169"/>
    </source>
</evidence>
<dbReference type="GO" id="GO:0005739">
    <property type="term" value="C:mitochondrion"/>
    <property type="evidence" value="ECO:0007669"/>
    <property type="project" value="TreeGrafter"/>
</dbReference>
<sequence>MITNGILGGIADTTAQTITAFRIRSSAKKQNAAARDQFVSIEITDLNKQSTLPQYDFVPNTRDQPPPFDFERLTRFMAYGFIMSPIQFHWFGLLSRAFPASSGAGLTPVLKRTACDQLIFAPFGLTCFYTFMTIAEGGGSKAISKKFQDIYLPTLKANWMVWPVVQIINFRFMPLQFQIPFVSSIGILWTAYLSLTNSAEDKVIEE</sequence>
<dbReference type="InterPro" id="IPR007248">
    <property type="entry name" value="Mpv17_PMP22"/>
</dbReference>
<accession>A0A8H3FZH5</accession>
<dbReference type="Pfam" id="PF04117">
    <property type="entry name" value="Mpv17_PMP22"/>
    <property type="match status" value="1"/>
</dbReference>
<evidence type="ECO:0000256" key="3">
    <source>
        <dbReference type="ARBA" id="ARBA00022692"/>
    </source>
</evidence>
<comment type="caution">
    <text evidence="7">The sequence shown here is derived from an EMBL/GenBank/DDBJ whole genome shotgun (WGS) entry which is preliminary data.</text>
</comment>
<protein>
    <submittedName>
        <fullName evidence="7">Uncharacterized protein</fullName>
    </submittedName>
</protein>
<evidence type="ECO:0000256" key="1">
    <source>
        <dbReference type="ARBA" id="ARBA00004141"/>
    </source>
</evidence>
<reference evidence="7" key="1">
    <citation type="submission" date="2021-03" db="EMBL/GenBank/DDBJ databases">
        <authorList>
            <person name="Tagirdzhanova G."/>
        </authorList>
    </citation>
    <scope>NUCLEOTIDE SEQUENCE</scope>
</reference>
<name>A0A8H3FZH5_9LECA</name>
<proteinExistence type="inferred from homology"/>
<dbReference type="PANTHER" id="PTHR11266">
    <property type="entry name" value="PEROXISOMAL MEMBRANE PROTEIN 2, PXMP2 MPV17"/>
    <property type="match status" value="1"/>
</dbReference>
<comment type="similarity">
    <text evidence="2 6">Belongs to the peroxisomal membrane protein PXMP2/4 family.</text>
</comment>
<dbReference type="EMBL" id="CAJPDQ010000035">
    <property type="protein sequence ID" value="CAF9930336.1"/>
    <property type="molecule type" value="Genomic_DNA"/>
</dbReference>
<keyword evidence="3" id="KW-0812">Transmembrane</keyword>
<dbReference type="AlphaFoldDB" id="A0A8H3FZH5"/>
<keyword evidence="5" id="KW-0472">Membrane</keyword>
<dbReference type="GO" id="GO:0016020">
    <property type="term" value="C:membrane"/>
    <property type="evidence" value="ECO:0007669"/>
    <property type="project" value="UniProtKB-SubCell"/>
</dbReference>
<evidence type="ECO:0000256" key="6">
    <source>
        <dbReference type="RuleBase" id="RU363053"/>
    </source>
</evidence>
<dbReference type="PANTHER" id="PTHR11266:SF50">
    <property type="entry name" value="VACUOLAR MEMBRANE PROTEIN YOR292C"/>
    <property type="match status" value="1"/>
</dbReference>
<keyword evidence="4" id="KW-1133">Transmembrane helix</keyword>
<keyword evidence="8" id="KW-1185">Reference proteome</keyword>
<dbReference type="OrthoDB" id="10267969at2759"/>
<evidence type="ECO:0000256" key="5">
    <source>
        <dbReference type="ARBA" id="ARBA00023136"/>
    </source>
</evidence>
<dbReference type="Proteomes" id="UP000664169">
    <property type="component" value="Unassembled WGS sequence"/>
</dbReference>
<evidence type="ECO:0000256" key="4">
    <source>
        <dbReference type="ARBA" id="ARBA00022989"/>
    </source>
</evidence>
<evidence type="ECO:0000256" key="2">
    <source>
        <dbReference type="ARBA" id="ARBA00006824"/>
    </source>
</evidence>